<dbReference type="EMBL" id="CP133616">
    <property type="protein sequence ID" value="WMV30857.1"/>
    <property type="molecule type" value="Genomic_DNA"/>
</dbReference>
<evidence type="ECO:0000313" key="1">
    <source>
        <dbReference type="EMBL" id="WMV30857.1"/>
    </source>
</evidence>
<evidence type="ECO:0000313" key="2">
    <source>
        <dbReference type="Proteomes" id="UP001234989"/>
    </source>
</evidence>
<keyword evidence="2" id="KW-1185">Reference proteome</keyword>
<dbReference type="AlphaFoldDB" id="A0AAF0QYG3"/>
<dbReference type="Proteomes" id="UP001234989">
    <property type="component" value="Chromosome 5"/>
</dbReference>
<reference evidence="1" key="1">
    <citation type="submission" date="2023-08" db="EMBL/GenBank/DDBJ databases">
        <title>A de novo genome assembly of Solanum verrucosum Schlechtendal, a Mexican diploid species geographically isolated from the other diploid A-genome species in potato relatives.</title>
        <authorList>
            <person name="Hosaka K."/>
        </authorList>
    </citation>
    <scope>NUCLEOTIDE SEQUENCE</scope>
    <source>
        <tissue evidence="1">Young leaves</tissue>
    </source>
</reference>
<accession>A0AAF0QYG3</accession>
<gene>
    <name evidence="1" type="ORF">MTR67_024242</name>
</gene>
<evidence type="ECO:0008006" key="3">
    <source>
        <dbReference type="Google" id="ProtNLM"/>
    </source>
</evidence>
<protein>
    <recommendedName>
        <fullName evidence="3">Aminotransferase-like plant mobile domain-containing protein</fullName>
    </recommendedName>
</protein>
<organism evidence="1 2">
    <name type="scientific">Solanum verrucosum</name>
    <dbReference type="NCBI Taxonomy" id="315347"/>
    <lineage>
        <taxon>Eukaryota</taxon>
        <taxon>Viridiplantae</taxon>
        <taxon>Streptophyta</taxon>
        <taxon>Embryophyta</taxon>
        <taxon>Tracheophyta</taxon>
        <taxon>Spermatophyta</taxon>
        <taxon>Magnoliopsida</taxon>
        <taxon>eudicotyledons</taxon>
        <taxon>Gunneridae</taxon>
        <taxon>Pentapetalae</taxon>
        <taxon>asterids</taxon>
        <taxon>lamiids</taxon>
        <taxon>Solanales</taxon>
        <taxon>Solanaceae</taxon>
        <taxon>Solanoideae</taxon>
        <taxon>Solaneae</taxon>
        <taxon>Solanum</taxon>
    </lineage>
</organism>
<sequence>MRLLDSYHYFRGPHVARWFTHFSWTNTIKHGLRVFRDALDSMTEDQFIWEPYSSDIIESLPEYCRFGRDIWHAKVPIFVGMLWRFIYPIEL</sequence>
<proteinExistence type="predicted"/>
<name>A0AAF0QYG3_SOLVR</name>